<feature type="short sequence motif" description="'KMSKS' region" evidence="10">
    <location>
        <begin position="248"/>
        <end position="252"/>
    </location>
</feature>
<feature type="short sequence motif" description="'HIGH' region" evidence="10">
    <location>
        <begin position="21"/>
        <end position="31"/>
    </location>
</feature>
<dbReference type="Pfam" id="PF19269">
    <property type="entry name" value="Anticodon_2"/>
    <property type="match status" value="1"/>
</dbReference>
<evidence type="ECO:0000256" key="9">
    <source>
        <dbReference type="ARBA" id="ARBA00023146"/>
    </source>
</evidence>
<gene>
    <name evidence="10 13" type="primary">gltX</name>
    <name evidence="13" type="ORF">P7M15_04105</name>
</gene>
<dbReference type="EC" id="6.1.1.17" evidence="10"/>
<comment type="caution">
    <text evidence="13">The sequence shown here is derived from an EMBL/GenBank/DDBJ whole genome shotgun (WGS) entry which is preliminary data.</text>
</comment>
<dbReference type="PRINTS" id="PR00987">
    <property type="entry name" value="TRNASYNTHGLU"/>
</dbReference>
<accession>A0AAW6Q869</accession>
<dbReference type="InterPro" id="IPR020058">
    <property type="entry name" value="Glu/Gln-tRNA-synth_Ib_cat-dom"/>
</dbReference>
<organism evidence="13 14">
    <name type="scientific">Exercitatus varius</name>
    <dbReference type="NCBI Taxonomy" id="67857"/>
    <lineage>
        <taxon>Bacteria</taxon>
        <taxon>Pseudomonadati</taxon>
        <taxon>Pseudomonadota</taxon>
        <taxon>Gammaproteobacteria</taxon>
        <taxon>Pasteurellales</taxon>
        <taxon>Pasteurellaceae</taxon>
        <taxon>Exercitatus</taxon>
    </lineage>
</organism>
<evidence type="ECO:0000256" key="8">
    <source>
        <dbReference type="ARBA" id="ARBA00022917"/>
    </source>
</evidence>
<evidence type="ECO:0000313" key="13">
    <source>
        <dbReference type="EMBL" id="MDG2949709.1"/>
    </source>
</evidence>
<dbReference type="AlphaFoldDB" id="A0AAW6Q869"/>
<dbReference type="SUPFAM" id="SSF48163">
    <property type="entry name" value="An anticodon-binding domain of class I aminoacyl-tRNA synthetases"/>
    <property type="match status" value="1"/>
</dbReference>
<dbReference type="InterPro" id="IPR000924">
    <property type="entry name" value="Glu/Gln-tRNA-synth"/>
</dbReference>
<dbReference type="InterPro" id="IPR045462">
    <property type="entry name" value="aa-tRNA-synth_I_cd-bd"/>
</dbReference>
<evidence type="ECO:0000256" key="3">
    <source>
        <dbReference type="ARBA" id="ARBA00011245"/>
    </source>
</evidence>
<dbReference type="InterPro" id="IPR020751">
    <property type="entry name" value="aa-tRNA-synth_I_codon-bd_sub2"/>
</dbReference>
<dbReference type="InterPro" id="IPR004527">
    <property type="entry name" value="Glu-tRNA-ligase_bac/mito"/>
</dbReference>
<dbReference type="PANTHER" id="PTHR43311">
    <property type="entry name" value="GLUTAMATE--TRNA LIGASE"/>
    <property type="match status" value="1"/>
</dbReference>
<evidence type="ECO:0000313" key="14">
    <source>
        <dbReference type="Proteomes" id="UP001214976"/>
    </source>
</evidence>
<dbReference type="NCBIfam" id="TIGR00464">
    <property type="entry name" value="gltX_bact"/>
    <property type="match status" value="1"/>
</dbReference>
<evidence type="ECO:0000256" key="7">
    <source>
        <dbReference type="ARBA" id="ARBA00022840"/>
    </source>
</evidence>
<feature type="binding site" evidence="10">
    <location>
        <position position="251"/>
    </location>
    <ligand>
        <name>ATP</name>
        <dbReference type="ChEBI" id="CHEBI:30616"/>
    </ligand>
</feature>
<dbReference type="CDD" id="cd00808">
    <property type="entry name" value="GluRS_core"/>
    <property type="match status" value="1"/>
</dbReference>
<sequence length="480" mass="54662">MKLAPLFDLDPNVKVRTRFAPSPTGYLHVGGARTALYSWLYAKHNHGEFVLRIEDTDLERSTPEATAAIIEGMEWLNLSWEHGPYFQTKRFDRYNQVIDQMIEQGLAYRCYCTKERLEQLRHTQESNKQKPRYDRHCLHDHSHSPDEPHVVRFKNPQEGSVVFEDAVRGRIEISNHELDDLIIRRTDGSPTYNFCVVVDDWDMGITHVVRGEDHINNTPRQINILEALGAPIPTYAHVSMINGDDGQKLSKRHGAVSVMQYRDDGYLPEALVNYLVRLGWGHGDQEIFSREEMIRLFELEHVSKSASAFNTEKLQWLNQHYMRELPPDYVAKHLAWQYRDLGVDITNGPALTDIVSMFAERSKTLREMALSSRYFFEEFENFDEAAAKKHLKAAAIEPLEKVKEKLTALSVWDAHNTHEAIEQTAAELGVGMGKVGMPLRVAVTGAGQSPSMDVTLAGIGRERVLARIDKALAFIKAQAA</sequence>
<protein>
    <recommendedName>
        <fullName evidence="10">Glutamate--tRNA ligase</fullName>
        <ecNumber evidence="10">6.1.1.17</ecNumber>
    </recommendedName>
    <alternativeName>
        <fullName evidence="10">Glutamyl-tRNA synthetase</fullName>
        <shortName evidence="10">GluRS</shortName>
    </alternativeName>
</protein>
<dbReference type="Gene3D" id="1.10.10.350">
    <property type="match status" value="1"/>
</dbReference>
<evidence type="ECO:0000259" key="11">
    <source>
        <dbReference type="Pfam" id="PF00749"/>
    </source>
</evidence>
<comment type="subcellular location">
    <subcellularLocation>
        <location evidence="1 10">Cytoplasm</location>
    </subcellularLocation>
</comment>
<keyword evidence="7 10" id="KW-0067">ATP-binding</keyword>
<keyword evidence="6 10" id="KW-0547">Nucleotide-binding</keyword>
<proteinExistence type="inferred from homology"/>
<evidence type="ECO:0000256" key="6">
    <source>
        <dbReference type="ARBA" id="ARBA00022741"/>
    </source>
</evidence>
<dbReference type="InterPro" id="IPR008925">
    <property type="entry name" value="aa_tRNA-synth_I_cd-bd_sf"/>
</dbReference>
<comment type="catalytic activity">
    <reaction evidence="10">
        <text>tRNA(Glu) + L-glutamate + ATP = L-glutamyl-tRNA(Glu) + AMP + diphosphate</text>
        <dbReference type="Rhea" id="RHEA:23540"/>
        <dbReference type="Rhea" id="RHEA-COMP:9663"/>
        <dbReference type="Rhea" id="RHEA-COMP:9680"/>
        <dbReference type="ChEBI" id="CHEBI:29985"/>
        <dbReference type="ChEBI" id="CHEBI:30616"/>
        <dbReference type="ChEBI" id="CHEBI:33019"/>
        <dbReference type="ChEBI" id="CHEBI:78442"/>
        <dbReference type="ChEBI" id="CHEBI:78520"/>
        <dbReference type="ChEBI" id="CHEBI:456215"/>
        <dbReference type="EC" id="6.1.1.17"/>
    </reaction>
</comment>
<dbReference type="InterPro" id="IPR033910">
    <property type="entry name" value="GluRS_core"/>
</dbReference>
<dbReference type="Proteomes" id="UP001214976">
    <property type="component" value="Unassembled WGS sequence"/>
</dbReference>
<evidence type="ECO:0000259" key="12">
    <source>
        <dbReference type="Pfam" id="PF19269"/>
    </source>
</evidence>
<comment type="similarity">
    <text evidence="2 10">Belongs to the class-I aminoacyl-tRNA synthetase family. Glutamate--tRNA ligase type 1 subfamily.</text>
</comment>
<dbReference type="InterPro" id="IPR001412">
    <property type="entry name" value="aa-tRNA-synth_I_CS"/>
</dbReference>
<evidence type="ECO:0000256" key="10">
    <source>
        <dbReference type="HAMAP-Rule" id="MF_00022"/>
    </source>
</evidence>
<comment type="subunit">
    <text evidence="3 10">Monomer.</text>
</comment>
<keyword evidence="5 10" id="KW-0436">Ligase</keyword>
<dbReference type="PROSITE" id="PS00178">
    <property type="entry name" value="AA_TRNA_LIGASE_I"/>
    <property type="match status" value="1"/>
</dbReference>
<dbReference type="HAMAP" id="MF_00022">
    <property type="entry name" value="Glu_tRNA_synth_type1"/>
    <property type="match status" value="1"/>
</dbReference>
<feature type="domain" description="Glutamyl/glutaminyl-tRNA synthetase class Ib catalytic" evidence="11">
    <location>
        <begin position="14"/>
        <end position="316"/>
    </location>
</feature>
<keyword evidence="4 10" id="KW-0963">Cytoplasm</keyword>
<evidence type="ECO:0000256" key="1">
    <source>
        <dbReference type="ARBA" id="ARBA00004496"/>
    </source>
</evidence>
<dbReference type="RefSeq" id="WP_202936214.1">
    <property type="nucleotide sequence ID" value="NZ_JARQTW010000008.1"/>
</dbReference>
<feature type="domain" description="Aminoacyl-tRNA synthetase class I anticodon-binding" evidence="12">
    <location>
        <begin position="338"/>
        <end position="472"/>
    </location>
</feature>
<name>A0AAW6Q869_9PAST</name>
<evidence type="ECO:0000256" key="4">
    <source>
        <dbReference type="ARBA" id="ARBA00022490"/>
    </source>
</evidence>
<comment type="function">
    <text evidence="10">Catalyzes the attachment of glutamate to tRNA(Glu) in a two-step reaction: glutamate is first activated by ATP to form Glu-AMP and then transferred to the acceptor end of tRNA(Glu).</text>
</comment>
<comment type="caution">
    <text evidence="10">Lacks conserved residue(s) required for the propagation of feature annotation.</text>
</comment>
<keyword evidence="9 10" id="KW-0030">Aminoacyl-tRNA synthetase</keyword>
<dbReference type="Pfam" id="PF00749">
    <property type="entry name" value="tRNA-synt_1c"/>
    <property type="match status" value="1"/>
</dbReference>
<reference evidence="13" key="1">
    <citation type="submission" date="2023-03" db="EMBL/GenBank/DDBJ databases">
        <title>Classification of Bisgaard taxon 6 and taxon 10 as Exercitatus varius gen. nov., spec. nov.</title>
        <authorList>
            <person name="Christensen H."/>
        </authorList>
    </citation>
    <scope>NUCLEOTIDE SEQUENCE</scope>
    <source>
        <strain evidence="13">86116</strain>
    </source>
</reference>
<dbReference type="GO" id="GO:0004818">
    <property type="term" value="F:glutamate-tRNA ligase activity"/>
    <property type="evidence" value="ECO:0007669"/>
    <property type="project" value="UniProtKB-UniRule"/>
</dbReference>
<dbReference type="SUPFAM" id="SSF52374">
    <property type="entry name" value="Nucleotidylyl transferase"/>
    <property type="match status" value="1"/>
</dbReference>
<dbReference type="GO" id="GO:0000049">
    <property type="term" value="F:tRNA binding"/>
    <property type="evidence" value="ECO:0007669"/>
    <property type="project" value="InterPro"/>
</dbReference>
<dbReference type="FunFam" id="3.40.50.620:FF:000007">
    <property type="entry name" value="Glutamate--tRNA ligase"/>
    <property type="match status" value="1"/>
</dbReference>
<evidence type="ECO:0000256" key="2">
    <source>
        <dbReference type="ARBA" id="ARBA00007894"/>
    </source>
</evidence>
<dbReference type="EMBL" id="JARQTW010000008">
    <property type="protein sequence ID" value="MDG2949709.1"/>
    <property type="molecule type" value="Genomic_DNA"/>
</dbReference>
<dbReference type="PANTHER" id="PTHR43311:SF2">
    <property type="entry name" value="GLUTAMATE--TRNA LIGASE, MITOCHONDRIAL-RELATED"/>
    <property type="match status" value="1"/>
</dbReference>
<dbReference type="InterPro" id="IPR049940">
    <property type="entry name" value="GluQ/Sye"/>
</dbReference>
<evidence type="ECO:0000256" key="5">
    <source>
        <dbReference type="ARBA" id="ARBA00022598"/>
    </source>
</evidence>
<dbReference type="GO" id="GO:0008270">
    <property type="term" value="F:zinc ion binding"/>
    <property type="evidence" value="ECO:0007669"/>
    <property type="project" value="InterPro"/>
</dbReference>
<dbReference type="GO" id="GO:0006424">
    <property type="term" value="P:glutamyl-tRNA aminoacylation"/>
    <property type="evidence" value="ECO:0007669"/>
    <property type="project" value="UniProtKB-UniRule"/>
</dbReference>
<dbReference type="Gene3D" id="3.40.50.620">
    <property type="entry name" value="HUPs"/>
    <property type="match status" value="1"/>
</dbReference>
<dbReference type="GO" id="GO:0005524">
    <property type="term" value="F:ATP binding"/>
    <property type="evidence" value="ECO:0007669"/>
    <property type="project" value="UniProtKB-UniRule"/>
</dbReference>
<dbReference type="InterPro" id="IPR014729">
    <property type="entry name" value="Rossmann-like_a/b/a_fold"/>
</dbReference>
<dbReference type="GO" id="GO:0005829">
    <property type="term" value="C:cytosol"/>
    <property type="evidence" value="ECO:0007669"/>
    <property type="project" value="TreeGrafter"/>
</dbReference>
<keyword evidence="8 10" id="KW-0648">Protein biosynthesis</keyword>